<dbReference type="PANTHER" id="PTHR42759">
    <property type="entry name" value="MOXR FAMILY PROTEIN"/>
    <property type="match status" value="1"/>
</dbReference>
<evidence type="ECO:0000256" key="1">
    <source>
        <dbReference type="ARBA" id="ARBA00012825"/>
    </source>
</evidence>
<sequence length="3089" mass="342540">MGKHEGDASHVSAPGATGGGEIDPAIQECLEQVRARVAQVVVGQDVVVERLLIALLTSGHVLLQGVPGLAKTLLVSALARTIDLEFKRIQFTVDLLPSDIVGSEILDQRTNEFRTYQGPIFTNLLLADEINRAAPKVQSALLEAMQERKVTIGNATYSLPAPFLVIATQNPVEQSGTFELPEAQLDRFMLCHRLDYPALDEEKEVLRRNALLGIRREGRGAVARNEFDIVEQAPVADMEKLIAAMEAVHEIHVSEAFIDHVVALIDRTRNHPQIELGCSPRAGIALIKAARARALIHGRGYVIPEDLFALAEDTMLHRMRLTYEALAEGITGQQMLRWLLNDFGGVRRGGNGVLHGDLAQNVLNSRQFYIAVKRLADSLGYGTDRSAMLGSGIEFVQSRLYQPGDPIRAIDWRVTARTKKVHVKEYEAPRRMPVYILVDTSASMMVRSTQQSKYELAVFMAGGIALACLDRISPVGLLAIGSRGLHVRPSLSRDETLRWLFQLRRYDYHEDTRLSSRITELDPELSQRTLIIVLSDLHDREAVPRLKQLAHRHDCVVLQLHDPAEADLAGAGFIHAREAETGRETLLRGRQRWHDKEDVASDLKRAAIDHLMINTTAEEPAQPVESSPVGVAVRLEQIVLPGSELEAVPQEDRTPLVLRVVDVYPHGSDVRYDLEFYGLEPGTYDLRDFLRRKDGSQTEGLPSLQVEIVSQLPEGQILPHGLEHADAPRVGGYRLWLIIGGILWAFGLAAILLVGRRRQITEVAEHEEPVSVVDRLRPLLNQAVQGQLTSQQQAELERLLLDYWRHRLQLDDSDPVEAVSTIRQHPEAGELLRTVERWLHSPQGAGEIDIATVLAPYRELSESQRSAMYVPVDHAETSGNRWLALLLRVAESLPALLLAVVIVILAVPQQHGAPTSRRVMTNIEFCLDVSGSMTAEFGDGTRYDAAMQAINEFLDYRQGDAFGLTFFGNSVLHWVPLTSDPSAIRCSPPFMRPEMIPGWFGGTEIGKALMACQKVLREREEGDRMILLVSDGYSFDLSSDNDIALAEKLAADGIVVYAVHIGGGNPPDEIANITGLTGGDVFEAGDMAGISAVFRHIDQLQDTRIERTVHAVVAEAVAAIVVIVALGAEALHRRRVERFARLAFGPSGKPNTWARMAPILRALSLGAVAWGLVTLMLLLPKTHRGETLDKNELRHLLLVLDVSPSMRLEDAGPSGTQSRLNRVSDLMGSFFERAREPMKISIVAVYNGAKPVVQETLDMEVVRNVLDDLPMHYAFQVGETKLFDGLEEAANMSQAWKPRDATLILLSDGDTVPATGMPKLPASISHVVVVGVGDSRKGGFVDGRHSRQDVSTLRQVAARLGGRYHNGNEHQIPTDMLRTVTQRTEASAIDRLSRREYALLSCAVGAAVLALLPWLLSRFGTAWRPGPEADMRGSLLCLWLLFPAAVLAYHYGPGQEQLVTDDAGFHLRQAQARVDEENWSRAIEQYTLAIELLPETETDAIRQARLERSKAQMLCGQLPAAYDDLTLLVEELENDSQTPAEFEDQARLALANAQYYLTWLMRLEGQPRDAWEPQIEAARQNYRRLAEQPDDSVAESTQAREEDLEAAIRLARLDLSELQALAMPSQCKGCKSGDCKCKGKCKSKKKGKGKNEGEDARGASSGPPPDGRGSNATLGNRSMATLFRGAVFLFLALSTSLTYAQVSAGGAHITLSPAVRAQLAAQSGVANADSSTDPAATQSETAAAGKDDADPELTAKRTEKINALQFDRRPSVILKTWNEPPPEAPKQYSDTTEEAEKNPAKQDEEKQAAEKAGAGEAEDKPADDAEESAEGEATEEETTDSSEEDANPEEETEEAEGEEETADAKDESDAGKAAKDAQEKEAEKQKKLKENLEQFDYELKLLTRNVTLGNWSEVEAYLASLKDSESKLIYDRLLDNLRTDPNPEAQANPGMLQQLILNGADAAAIQQALSASGAGAGAAYAEKHLMAMDDIVGLLLASPYELDDAAFQKLGTIVRLAIHTGHDPQLLLERLTTLASEGEDPQITQREIARLLYAGGQRQRIGDFLPTLDEARESHDAQALNLLADHFLALHGKDKKPALLEQAWQATQGVLEIDEADIETAEVEPDDSAAEESTETENSPSNEQVDSAEEAEGEEGDAKKSPQEQLEAEQKKALQRAVRLAPRLPEELGAAWLENTFTQKVERGQDILAAIGDVVTKNLQSHPYDADFRLKSLELQHSAADALLRGSAEHAAQWSDVMTLLAVAWLKEAEASYRLTRDSYQRPGWQRDRYGNYFYVDDPNEAMMYVDGSRLQAVKLDKLLDVAPSEEWLALVEKGLLPQFSIMLARLHLKAGSEDDAFPIIEQLAATHGEQAHELAEEFIRVWTSNHNPNQANDRSPYLYYYGYEQRASRIPLTRSKQQRNLEELSELVAKLRTLPIESIDERLLTRAFTTAHSNAEVYQIEEIENVFGAMDQLEPRTIAELIQQMRGNLATVWQMPDVQKENSTNRKQRDIQLEVLRGYRTAKAVLTKALEEYPDNWALMLAEAAVLHDENEYHQQLEDSSDFVPRRNEALARFREAAEAYVKAAAELPEDKHSQLPFEQWFYASLGAVDLERIKAEHVTDLKQPPLIREVMLQLPGETAEQHLSQFANNLFSNVSNAKPELKFRYLRNGFEIAGDHPLAREARKLLEYYEDLVTEIKLQTVVDGSTDVGHDQPFGVFVNLVHTKEIEREAGGFGKYLQNQNQGGYYYYNFGRPLEDYRDKFQATVNQALGEHFDVLSVTFQDPKVNSKAMPQPGWRTTPYAYLLLKAKGPEVDTIAPVRIDFDFLDTSGYAVLPVESPAIPIDASGETAPTRPVEKLEIVQTLDERQADEGKLLLEIRVKARGLVPALEELVDLSPEGFEVVNIEDGGVSINQFDDEADDNAVSSERLWTVTLNANTTADQMPTKFQFATPLADTEELIYQRYDDADLVTVEPEIDLLGSYAEADYRWVFAVVLGLGLLVALGLAVRSMRRPVAVPKSQSYQLPDPLTPFTVLTMLEDIEHNNGLSTVEKQELQTCIRELEHTYFAKEHEANTNLESIADYWAARAN</sequence>
<feature type="transmembrane region" description="Helical" evidence="6">
    <location>
        <begin position="733"/>
        <end position="754"/>
    </location>
</feature>
<dbReference type="SUPFAM" id="SSF53300">
    <property type="entry name" value="vWA-like"/>
    <property type="match status" value="3"/>
</dbReference>
<dbReference type="CDD" id="cd00009">
    <property type="entry name" value="AAA"/>
    <property type="match status" value="1"/>
</dbReference>
<organism evidence="8">
    <name type="scientific">Cladocopium goreaui</name>
    <dbReference type="NCBI Taxonomy" id="2562237"/>
    <lineage>
        <taxon>Eukaryota</taxon>
        <taxon>Sar</taxon>
        <taxon>Alveolata</taxon>
        <taxon>Dinophyceae</taxon>
        <taxon>Suessiales</taxon>
        <taxon>Symbiodiniaceae</taxon>
        <taxon>Cladocopium</taxon>
    </lineage>
</organism>
<comment type="pathway">
    <text evidence="4">Porphyrin-containing compound metabolism.</text>
</comment>
<dbReference type="EC" id="6.6.1.1" evidence="1"/>
<dbReference type="Gene3D" id="1.10.8.80">
    <property type="entry name" value="Magnesium chelatase subunit I, C-Terminal domain"/>
    <property type="match status" value="1"/>
</dbReference>
<evidence type="ECO:0000256" key="5">
    <source>
        <dbReference type="SAM" id="MobiDB-lite"/>
    </source>
</evidence>
<dbReference type="InterPro" id="IPR036465">
    <property type="entry name" value="vWFA_dom_sf"/>
</dbReference>
<evidence type="ECO:0000256" key="4">
    <source>
        <dbReference type="ARBA" id="ARBA00023444"/>
    </source>
</evidence>
<reference evidence="9 10" key="2">
    <citation type="submission" date="2024-05" db="EMBL/GenBank/DDBJ databases">
        <authorList>
            <person name="Chen Y."/>
            <person name="Shah S."/>
            <person name="Dougan E. K."/>
            <person name="Thang M."/>
            <person name="Chan C."/>
        </authorList>
    </citation>
    <scope>NUCLEOTIDE SEQUENCE [LARGE SCALE GENOMIC DNA]</scope>
</reference>
<protein>
    <recommendedName>
        <fullName evidence="1">magnesium chelatase</fullName>
        <ecNumber evidence="1">6.6.1.1</ecNumber>
    </recommendedName>
</protein>
<feature type="region of interest" description="Disordered" evidence="5">
    <location>
        <begin position="1772"/>
        <end position="1885"/>
    </location>
</feature>
<dbReference type="PANTHER" id="PTHR42759:SF1">
    <property type="entry name" value="MAGNESIUM-CHELATASE SUBUNIT CHLD"/>
    <property type="match status" value="1"/>
</dbReference>
<feature type="region of interest" description="Disordered" evidence="5">
    <location>
        <begin position="1726"/>
        <end position="1753"/>
    </location>
</feature>
<dbReference type="CDD" id="cd00198">
    <property type="entry name" value="vWFA"/>
    <property type="match status" value="1"/>
</dbReference>
<evidence type="ECO:0000256" key="3">
    <source>
        <dbReference type="ARBA" id="ARBA00022840"/>
    </source>
</evidence>
<dbReference type="InterPro" id="IPR011703">
    <property type="entry name" value="ATPase_AAA-3"/>
</dbReference>
<feature type="compositionally biased region" description="Basic and acidic residues" evidence="5">
    <location>
        <begin position="1794"/>
        <end position="1809"/>
    </location>
</feature>
<dbReference type="Pfam" id="PF13519">
    <property type="entry name" value="VWA_2"/>
    <property type="match status" value="2"/>
</dbReference>
<dbReference type="InterPro" id="IPR003593">
    <property type="entry name" value="AAA+_ATPase"/>
</dbReference>
<dbReference type="InterPro" id="IPR002881">
    <property type="entry name" value="DUF58"/>
</dbReference>
<dbReference type="SMART" id="SM00327">
    <property type="entry name" value="VWA"/>
    <property type="match status" value="2"/>
</dbReference>
<feature type="compositionally biased region" description="Acidic residues" evidence="5">
    <location>
        <begin position="2146"/>
        <end position="2155"/>
    </location>
</feature>
<gene>
    <name evidence="8" type="ORF">C1SCF055_LOCUS549</name>
</gene>
<keyword evidence="10" id="KW-1185">Reference proteome</keyword>
<dbReference type="Proteomes" id="UP001152797">
    <property type="component" value="Unassembled WGS sequence"/>
</dbReference>
<dbReference type="InterPro" id="IPR041628">
    <property type="entry name" value="ChlI/MoxR_AAA_lid"/>
</dbReference>
<evidence type="ECO:0000313" key="9">
    <source>
        <dbReference type="EMBL" id="CAL4759271.1"/>
    </source>
</evidence>
<feature type="transmembrane region" description="Helical" evidence="6">
    <location>
        <begin position="2988"/>
        <end position="3008"/>
    </location>
</feature>
<keyword evidence="6" id="KW-1133">Transmembrane helix</keyword>
<dbReference type="InterPro" id="IPR011990">
    <property type="entry name" value="TPR-like_helical_dom_sf"/>
</dbReference>
<dbReference type="EMBL" id="CAMXCT010000001">
    <property type="protein sequence ID" value="CAI3971959.1"/>
    <property type="molecule type" value="Genomic_DNA"/>
</dbReference>
<feature type="transmembrane region" description="Helical" evidence="6">
    <location>
        <begin position="1397"/>
        <end position="1416"/>
    </location>
</feature>
<name>A0A9P1FCR2_9DINO</name>
<dbReference type="GO" id="GO:0016851">
    <property type="term" value="F:magnesium chelatase activity"/>
    <property type="evidence" value="ECO:0007669"/>
    <property type="project" value="UniProtKB-EC"/>
</dbReference>
<feature type="transmembrane region" description="Helical" evidence="6">
    <location>
        <begin position="1436"/>
        <end position="1452"/>
    </location>
</feature>
<dbReference type="Pfam" id="PF07726">
    <property type="entry name" value="AAA_3"/>
    <property type="match status" value="1"/>
</dbReference>
<dbReference type="Pfam" id="PF01882">
    <property type="entry name" value="DUF58"/>
    <property type="match status" value="1"/>
</dbReference>
<dbReference type="Gene3D" id="3.40.50.300">
    <property type="entry name" value="P-loop containing nucleotide triphosphate hydrolases"/>
    <property type="match status" value="1"/>
</dbReference>
<accession>A0A9P1FCR2</accession>
<feature type="transmembrane region" description="Helical" evidence="6">
    <location>
        <begin position="1159"/>
        <end position="1179"/>
    </location>
</feature>
<feature type="transmembrane region" description="Helical" evidence="6">
    <location>
        <begin position="1109"/>
        <end position="1131"/>
    </location>
</feature>
<evidence type="ECO:0000259" key="7">
    <source>
        <dbReference type="PROSITE" id="PS50234"/>
    </source>
</evidence>
<feature type="region of interest" description="Disordered" evidence="5">
    <location>
        <begin position="2121"/>
        <end position="2171"/>
    </location>
</feature>
<feature type="compositionally biased region" description="Acidic residues" evidence="5">
    <location>
        <begin position="1824"/>
        <end position="1861"/>
    </location>
</feature>
<keyword evidence="6" id="KW-0472">Membrane</keyword>
<dbReference type="OrthoDB" id="10523658at2759"/>
<dbReference type="EMBL" id="CAMXCT020000001">
    <property type="protein sequence ID" value="CAL1125334.1"/>
    <property type="molecule type" value="Genomic_DNA"/>
</dbReference>
<dbReference type="SMART" id="SM00382">
    <property type="entry name" value="AAA"/>
    <property type="match status" value="1"/>
</dbReference>
<dbReference type="InterPro" id="IPR002035">
    <property type="entry name" value="VWF_A"/>
</dbReference>
<keyword evidence="2" id="KW-0547">Nucleotide-binding</keyword>
<dbReference type="InterPro" id="IPR050764">
    <property type="entry name" value="CbbQ/NirQ/NorQ/GpvN"/>
</dbReference>
<feature type="region of interest" description="Disordered" evidence="5">
    <location>
        <begin position="1"/>
        <end position="20"/>
    </location>
</feature>
<dbReference type="SUPFAM" id="SSF48452">
    <property type="entry name" value="TPR-like"/>
    <property type="match status" value="1"/>
</dbReference>
<comment type="caution">
    <text evidence="8">The sequence shown here is derived from an EMBL/GenBank/DDBJ whole genome shotgun (WGS) entry which is preliminary data.</text>
</comment>
<feature type="domain" description="VWFA" evidence="7">
    <location>
        <begin position="922"/>
        <end position="1097"/>
    </location>
</feature>
<dbReference type="Gene3D" id="3.40.50.410">
    <property type="entry name" value="von Willebrand factor, type A domain"/>
    <property type="match status" value="2"/>
</dbReference>
<dbReference type="GO" id="GO:0005524">
    <property type="term" value="F:ATP binding"/>
    <property type="evidence" value="ECO:0007669"/>
    <property type="project" value="UniProtKB-KW"/>
</dbReference>
<feature type="domain" description="VWFA" evidence="7">
    <location>
        <begin position="1195"/>
        <end position="1392"/>
    </location>
</feature>
<keyword evidence="3" id="KW-0067">ATP-binding</keyword>
<evidence type="ECO:0000313" key="8">
    <source>
        <dbReference type="EMBL" id="CAI3971959.1"/>
    </source>
</evidence>
<feature type="compositionally biased region" description="Acidic residues" evidence="5">
    <location>
        <begin position="2121"/>
        <end position="2135"/>
    </location>
</feature>
<dbReference type="EMBL" id="CAMXCT030000001">
    <property type="protein sequence ID" value="CAL4759271.1"/>
    <property type="molecule type" value="Genomic_DNA"/>
</dbReference>
<dbReference type="Pfam" id="PF17863">
    <property type="entry name" value="AAA_lid_2"/>
    <property type="match status" value="1"/>
</dbReference>
<evidence type="ECO:0000256" key="6">
    <source>
        <dbReference type="SAM" id="Phobius"/>
    </source>
</evidence>
<dbReference type="PROSITE" id="PS50234">
    <property type="entry name" value="VWFA"/>
    <property type="match status" value="2"/>
</dbReference>
<keyword evidence="6" id="KW-0812">Transmembrane</keyword>
<feature type="compositionally biased region" description="Basic and acidic residues" evidence="5">
    <location>
        <begin position="2156"/>
        <end position="2171"/>
    </location>
</feature>
<evidence type="ECO:0000256" key="2">
    <source>
        <dbReference type="ARBA" id="ARBA00022741"/>
    </source>
</evidence>
<feature type="compositionally biased region" description="Basic and acidic residues" evidence="5">
    <location>
        <begin position="1862"/>
        <end position="1885"/>
    </location>
</feature>
<reference evidence="8" key="1">
    <citation type="submission" date="2022-10" db="EMBL/GenBank/DDBJ databases">
        <authorList>
            <person name="Chen Y."/>
            <person name="Dougan E. K."/>
            <person name="Chan C."/>
            <person name="Rhodes N."/>
            <person name="Thang M."/>
        </authorList>
    </citation>
    <scope>NUCLEOTIDE SEQUENCE</scope>
</reference>
<feature type="region of interest" description="Disordered" evidence="5">
    <location>
        <begin position="1640"/>
        <end position="1673"/>
    </location>
</feature>
<feature type="compositionally biased region" description="Polar residues" evidence="5">
    <location>
        <begin position="1726"/>
        <end position="1741"/>
    </location>
</feature>
<dbReference type="FunFam" id="3.40.50.300:FF:000640">
    <property type="entry name" value="MoxR family ATPase"/>
    <property type="match status" value="1"/>
</dbReference>
<proteinExistence type="predicted"/>
<dbReference type="SUPFAM" id="SSF52540">
    <property type="entry name" value="P-loop containing nucleoside triphosphate hydrolases"/>
    <property type="match status" value="1"/>
</dbReference>
<evidence type="ECO:0000313" key="10">
    <source>
        <dbReference type="Proteomes" id="UP001152797"/>
    </source>
</evidence>
<dbReference type="InterPro" id="IPR027417">
    <property type="entry name" value="P-loop_NTPase"/>
</dbReference>
<dbReference type="GO" id="GO:0016887">
    <property type="term" value="F:ATP hydrolysis activity"/>
    <property type="evidence" value="ECO:0007669"/>
    <property type="project" value="InterPro"/>
</dbReference>